<evidence type="ECO:0000256" key="11">
    <source>
        <dbReference type="ARBA" id="ARBA00022729"/>
    </source>
</evidence>
<keyword evidence="11 22" id="KW-0732">Signal</keyword>
<evidence type="ECO:0000256" key="10">
    <source>
        <dbReference type="ARBA" id="ARBA00022723"/>
    </source>
</evidence>
<comment type="similarity">
    <text evidence="5">Belongs to the peptidase M28 family.</text>
</comment>
<evidence type="ECO:0000256" key="6">
    <source>
        <dbReference type="ARBA" id="ARBA00014116"/>
    </source>
</evidence>
<evidence type="ECO:0000256" key="5">
    <source>
        <dbReference type="ARBA" id="ARBA00010918"/>
    </source>
</evidence>
<dbReference type="Gene3D" id="3.50.30.30">
    <property type="match status" value="1"/>
</dbReference>
<keyword evidence="17" id="KW-0865">Zymogen</keyword>
<proteinExistence type="evidence at transcript level"/>
<dbReference type="GO" id="GO:0005794">
    <property type="term" value="C:Golgi apparatus"/>
    <property type="evidence" value="ECO:0007669"/>
    <property type="project" value="UniProtKB-SubCell"/>
</dbReference>
<keyword evidence="15" id="KW-0333">Golgi apparatus</keyword>
<dbReference type="GO" id="GO:0005615">
    <property type="term" value="C:extracellular space"/>
    <property type="evidence" value="ECO:0007669"/>
    <property type="project" value="TreeGrafter"/>
</dbReference>
<dbReference type="GO" id="GO:0005783">
    <property type="term" value="C:endoplasmic reticulum"/>
    <property type="evidence" value="ECO:0007669"/>
    <property type="project" value="UniProtKB-SubCell"/>
</dbReference>
<keyword evidence="12" id="KW-0378">Hydrolase</keyword>
<evidence type="ECO:0000256" key="22">
    <source>
        <dbReference type="SAM" id="SignalP"/>
    </source>
</evidence>
<keyword evidence="16" id="KW-0482">Metalloprotease</keyword>
<keyword evidence="7" id="KW-0964">Secreted</keyword>
<feature type="signal peptide" evidence="22">
    <location>
        <begin position="1"/>
        <end position="19"/>
    </location>
</feature>
<dbReference type="EMBL" id="JI171171">
    <property type="protein sequence ID" value="ADY45020.1"/>
    <property type="molecule type" value="mRNA"/>
</dbReference>
<organism evidence="24">
    <name type="scientific">Ascaris suum</name>
    <name type="common">Pig roundworm</name>
    <name type="synonym">Ascaris lumbricoides</name>
    <dbReference type="NCBI Taxonomy" id="6253"/>
    <lineage>
        <taxon>Eukaryota</taxon>
        <taxon>Metazoa</taxon>
        <taxon>Ecdysozoa</taxon>
        <taxon>Nematoda</taxon>
        <taxon>Chromadorea</taxon>
        <taxon>Rhabditida</taxon>
        <taxon>Spirurina</taxon>
        <taxon>Ascaridomorpha</taxon>
        <taxon>Ascaridoidea</taxon>
        <taxon>Ascarididae</taxon>
        <taxon>Ascaris</taxon>
    </lineage>
</organism>
<evidence type="ECO:0000256" key="15">
    <source>
        <dbReference type="ARBA" id="ARBA00023034"/>
    </source>
</evidence>
<evidence type="ECO:0000256" key="2">
    <source>
        <dbReference type="ARBA" id="ARBA00004371"/>
    </source>
</evidence>
<evidence type="ECO:0000256" key="17">
    <source>
        <dbReference type="ARBA" id="ARBA00023145"/>
    </source>
</evidence>
<dbReference type="GO" id="GO:0043171">
    <property type="term" value="P:peptide catabolic process"/>
    <property type="evidence" value="ECO:0007669"/>
    <property type="project" value="TreeGrafter"/>
</dbReference>
<evidence type="ECO:0000256" key="20">
    <source>
        <dbReference type="ARBA" id="ARBA00025833"/>
    </source>
</evidence>
<keyword evidence="18" id="KW-0325">Glycoprotein</keyword>
<evidence type="ECO:0000256" key="7">
    <source>
        <dbReference type="ARBA" id="ARBA00022525"/>
    </source>
</evidence>
<keyword evidence="14" id="KW-0862">Zinc</keyword>
<dbReference type="GO" id="GO:0004180">
    <property type="term" value="F:carboxypeptidase activity"/>
    <property type="evidence" value="ECO:0007669"/>
    <property type="project" value="UniProtKB-KW"/>
</dbReference>
<evidence type="ECO:0000313" key="24">
    <source>
        <dbReference type="EMBL" id="ADY45020.1"/>
    </source>
</evidence>
<dbReference type="GO" id="GO:0046872">
    <property type="term" value="F:metal ion binding"/>
    <property type="evidence" value="ECO:0007669"/>
    <property type="project" value="UniProtKB-KW"/>
</dbReference>
<evidence type="ECO:0000256" key="3">
    <source>
        <dbReference type="ARBA" id="ARBA00004555"/>
    </source>
</evidence>
<evidence type="ECO:0000256" key="4">
    <source>
        <dbReference type="ARBA" id="ARBA00004613"/>
    </source>
</evidence>
<sequence length="457" mass="51140">MSLYHSIFLFSLFFFPTKANDDIRKFEKSSHQLLDYIIKGNGSGIAYEWLSNLVDEFGPRHLGSENLDKAIESVVHGLINDGFDNVHTEEVPDLPKWVRGDDVVEMIEPRVQRLKALAIDGCPPADLTAEAVVLTDFQELKDHNVSGKIVVFAQRWIGYSKTLKYRRAAYTVQELGAVGVLVKSIAPNSLATPHTGSGARGSRIPALTITTEEADMLKRMSNRGKKIVIRLSVKSHPDGTVSSRNILFEIRGSERPSEVVLLSAHIDSWDVGQGALDDGGGCAAMWNALFALKQLADSNPVFVPKRTIRVAFWTAEEQGLIGARYYYESHKNDSHERFVFASETDQGAFKPLNWFSSLEFAGTKAQKRRLNEIVEIINKYGIPLSILINDRQGDVQPWADEGIPSVNYLPDRGREYYFRYHHTDADYMNAFEDGDLEYTAAIFAVVAHIVANTEDVL</sequence>
<dbReference type="Pfam" id="PF04389">
    <property type="entry name" value="Peptidase_M28"/>
    <property type="match status" value="1"/>
</dbReference>
<evidence type="ECO:0000256" key="19">
    <source>
        <dbReference type="ARBA" id="ARBA00023228"/>
    </source>
</evidence>
<evidence type="ECO:0000256" key="18">
    <source>
        <dbReference type="ARBA" id="ARBA00023180"/>
    </source>
</evidence>
<dbReference type="GO" id="GO:0006508">
    <property type="term" value="P:proteolysis"/>
    <property type="evidence" value="ECO:0007669"/>
    <property type="project" value="UniProtKB-KW"/>
</dbReference>
<dbReference type="PANTHER" id="PTHR12053">
    <property type="entry name" value="PROTEASE FAMILY M28 PLASMA GLUTAMATE CARBOXYPEPTIDASE-RELATED"/>
    <property type="match status" value="1"/>
</dbReference>
<evidence type="ECO:0000256" key="21">
    <source>
        <dbReference type="ARBA" id="ARBA00033328"/>
    </source>
</evidence>
<dbReference type="InterPro" id="IPR039866">
    <property type="entry name" value="CPQ"/>
</dbReference>
<evidence type="ECO:0000256" key="14">
    <source>
        <dbReference type="ARBA" id="ARBA00022833"/>
    </source>
</evidence>
<dbReference type="Gene3D" id="3.40.630.10">
    <property type="entry name" value="Zn peptidases"/>
    <property type="match status" value="1"/>
</dbReference>
<keyword evidence="13" id="KW-0256">Endoplasmic reticulum</keyword>
<keyword evidence="19" id="KW-0458">Lysosome</keyword>
<evidence type="ECO:0000256" key="16">
    <source>
        <dbReference type="ARBA" id="ARBA00023049"/>
    </source>
</evidence>
<evidence type="ECO:0000256" key="9">
    <source>
        <dbReference type="ARBA" id="ARBA00022670"/>
    </source>
</evidence>
<comment type="subunit">
    <text evidence="20">Homodimer. The monomeric form is inactive while the homodimer is active.</text>
</comment>
<evidence type="ECO:0000256" key="12">
    <source>
        <dbReference type="ARBA" id="ARBA00022801"/>
    </source>
</evidence>
<dbReference type="SUPFAM" id="SSF53187">
    <property type="entry name" value="Zn-dependent exopeptidases"/>
    <property type="match status" value="1"/>
</dbReference>
<evidence type="ECO:0000256" key="8">
    <source>
        <dbReference type="ARBA" id="ARBA00022645"/>
    </source>
</evidence>
<feature type="chain" id="PRO_5003268321" description="Carboxypeptidase Q" evidence="22">
    <location>
        <begin position="20"/>
        <end position="457"/>
    </location>
</feature>
<dbReference type="AlphaFoldDB" id="F1L4G6"/>
<name>F1L4G6_ASCSU</name>
<dbReference type="GO" id="GO:0005764">
    <property type="term" value="C:lysosome"/>
    <property type="evidence" value="ECO:0007669"/>
    <property type="project" value="UniProtKB-SubCell"/>
</dbReference>
<dbReference type="MEROPS" id="M28.015"/>
<keyword evidence="8 24" id="KW-0121">Carboxypeptidase</keyword>
<keyword evidence="10" id="KW-0479">Metal-binding</keyword>
<keyword evidence="9" id="KW-0645">Protease</keyword>
<dbReference type="GO" id="GO:0070573">
    <property type="term" value="F:metallodipeptidase activity"/>
    <property type="evidence" value="ECO:0007669"/>
    <property type="project" value="InterPro"/>
</dbReference>
<evidence type="ECO:0000256" key="1">
    <source>
        <dbReference type="ARBA" id="ARBA00004240"/>
    </source>
</evidence>
<accession>F1L4G6</accession>
<evidence type="ECO:0000256" key="13">
    <source>
        <dbReference type="ARBA" id="ARBA00022824"/>
    </source>
</evidence>
<reference evidence="24" key="1">
    <citation type="journal article" date="2011" name="Genome Res.">
        <title>Deep small RNA sequencing from the nematode Ascaris reveals conservation, functional diversification, and novel developmental profiles.</title>
        <authorList>
            <person name="Wang J."/>
            <person name="Czech B."/>
            <person name="Crunk A."/>
            <person name="Wallace A."/>
            <person name="Mitreva M."/>
            <person name="Hannon G.J."/>
            <person name="Davis R.E."/>
        </authorList>
    </citation>
    <scope>NUCLEOTIDE SEQUENCE</scope>
</reference>
<feature type="domain" description="Peptidase M28" evidence="23">
    <location>
        <begin position="245"/>
        <end position="444"/>
    </location>
</feature>
<protein>
    <recommendedName>
        <fullName evidence="6">Carboxypeptidase Q</fullName>
    </recommendedName>
    <alternativeName>
        <fullName evidence="21">Plasma glutamate carboxypeptidase</fullName>
    </alternativeName>
</protein>
<comment type="subcellular location">
    <subcellularLocation>
        <location evidence="1">Endoplasmic reticulum</location>
    </subcellularLocation>
    <subcellularLocation>
        <location evidence="3">Golgi apparatus</location>
    </subcellularLocation>
    <subcellularLocation>
        <location evidence="2">Lysosome</location>
    </subcellularLocation>
    <subcellularLocation>
        <location evidence="4">Secreted</location>
    </subcellularLocation>
</comment>
<evidence type="ECO:0000259" key="23">
    <source>
        <dbReference type="Pfam" id="PF04389"/>
    </source>
</evidence>
<dbReference type="InterPro" id="IPR007484">
    <property type="entry name" value="Peptidase_M28"/>
</dbReference>
<dbReference type="PANTHER" id="PTHR12053:SF3">
    <property type="entry name" value="CARBOXYPEPTIDASE Q"/>
    <property type="match status" value="1"/>
</dbReference>